<name>A0A385ECV4_9CAUD</name>
<proteinExistence type="predicted"/>
<dbReference type="PANTHER" id="PTHR34203:SF15">
    <property type="entry name" value="SLL1173 PROTEIN"/>
    <property type="match status" value="1"/>
</dbReference>
<sequence length="211" mass="23965">MSYPIAPTSFESNHFDPAWVDLDFFYSQSGIGSFPKHVCKRTFQASLPYIQSARHAIDIGCRDGEYSRYLQTSFAHVFGFDPRRREYLPFNVDLKRMTHFLCALGDEPGTIKMSGGTHKQFGPKQHVAPCFTLDSFGLQDIDYIKIDVEGFEKKVLIGGWATIDRCRPVIVIEQNDVTLPGAARYEARDWLEQRGYSVAAISKDDLIMVPQ</sequence>
<dbReference type="InterPro" id="IPR006342">
    <property type="entry name" value="FkbM_mtfrase"/>
</dbReference>
<dbReference type="Proteomes" id="UP000259026">
    <property type="component" value="Segment"/>
</dbReference>
<evidence type="ECO:0000313" key="3">
    <source>
        <dbReference type="Proteomes" id="UP000259026"/>
    </source>
</evidence>
<dbReference type="NCBIfam" id="TIGR01444">
    <property type="entry name" value="fkbM_fam"/>
    <property type="match status" value="1"/>
</dbReference>
<evidence type="ECO:0000259" key="1">
    <source>
        <dbReference type="Pfam" id="PF05050"/>
    </source>
</evidence>
<organism evidence="2 3">
    <name type="scientific">Caulobacter phage CcrPW</name>
    <dbReference type="NCBI Taxonomy" id="2283271"/>
    <lineage>
        <taxon>Viruses</taxon>
        <taxon>Duplodnaviria</taxon>
        <taxon>Heunggongvirae</taxon>
        <taxon>Uroviricota</taxon>
        <taxon>Caudoviricetes</taxon>
        <taxon>Jeanschmidtviridae</taxon>
        <taxon>Colossusvirus</taxon>
        <taxon>Colossusvirus PW</taxon>
    </lineage>
</organism>
<dbReference type="PANTHER" id="PTHR34203">
    <property type="entry name" value="METHYLTRANSFERASE, FKBM FAMILY PROTEIN"/>
    <property type="match status" value="1"/>
</dbReference>
<reference evidence="3" key="1">
    <citation type="submission" date="2018-07" db="EMBL/GenBank/DDBJ databases">
        <title>Giant CbK-like Caulobacter bacteriophages have genetically divergent genomes.</title>
        <authorList>
            <person name="Wilson K.M."/>
            <person name="Ely B."/>
        </authorList>
    </citation>
    <scope>NUCLEOTIDE SEQUENCE [LARGE SCALE GENOMIC DNA]</scope>
</reference>
<reference evidence="2 3" key="2">
    <citation type="submission" date="2018-09" db="EMBL/GenBank/DDBJ databases">
        <title>Giant CbK-like Caulobacter bacteriophages have genetically divergent genomes.</title>
        <authorList>
            <person name="Wilson K."/>
            <person name="Ely B."/>
        </authorList>
    </citation>
    <scope>NUCLEOTIDE SEQUENCE [LARGE SCALE GENOMIC DNA]</scope>
</reference>
<dbReference type="InterPro" id="IPR029063">
    <property type="entry name" value="SAM-dependent_MTases_sf"/>
</dbReference>
<dbReference type="Pfam" id="PF05050">
    <property type="entry name" value="Methyltransf_21"/>
    <property type="match status" value="1"/>
</dbReference>
<evidence type="ECO:0000313" key="2">
    <source>
        <dbReference type="EMBL" id="AXQ68647.1"/>
    </source>
</evidence>
<keyword evidence="3" id="KW-1185">Reference proteome</keyword>
<dbReference type="EMBL" id="MH588545">
    <property type="protein sequence ID" value="AXQ68647.1"/>
    <property type="molecule type" value="Genomic_DNA"/>
</dbReference>
<protein>
    <recommendedName>
        <fullName evidence="1">Methyltransferase FkbM domain-containing protein</fullName>
    </recommendedName>
</protein>
<gene>
    <name evidence="2" type="ORF">CcrPW_gp108</name>
</gene>
<feature type="domain" description="Methyltransferase FkbM" evidence="1">
    <location>
        <begin position="119"/>
        <end position="197"/>
    </location>
</feature>
<accession>A0A385ECV4</accession>
<dbReference type="SUPFAM" id="SSF53335">
    <property type="entry name" value="S-adenosyl-L-methionine-dependent methyltransferases"/>
    <property type="match status" value="1"/>
</dbReference>
<dbReference type="Gene3D" id="3.40.50.150">
    <property type="entry name" value="Vaccinia Virus protein VP39"/>
    <property type="match status" value="1"/>
</dbReference>
<dbReference type="InterPro" id="IPR052514">
    <property type="entry name" value="SAM-dependent_MTase"/>
</dbReference>